<dbReference type="HOGENOM" id="CLU_027171_0_0_1"/>
<evidence type="ECO:0000256" key="4">
    <source>
        <dbReference type="RuleBase" id="RU004262"/>
    </source>
</evidence>
<dbReference type="GO" id="GO:0005615">
    <property type="term" value="C:extracellular space"/>
    <property type="evidence" value="ECO:0007669"/>
    <property type="project" value="TreeGrafter"/>
</dbReference>
<dbReference type="PANTHER" id="PTHR11610:SF186">
    <property type="entry name" value="FI22312P1"/>
    <property type="match status" value="1"/>
</dbReference>
<reference evidence="7" key="3">
    <citation type="submission" date="2021-02" db="UniProtKB">
        <authorList>
            <consortium name="EnsemblMetazoa"/>
        </authorList>
    </citation>
    <scope>IDENTIFICATION</scope>
    <source>
        <strain evidence="7">USDA</strain>
    </source>
</reference>
<dbReference type="EMBL" id="AAZO01004561">
    <property type="status" value="NOT_ANNOTATED_CDS"/>
    <property type="molecule type" value="Genomic_DNA"/>
</dbReference>
<gene>
    <name evidence="7" type="primary">8237544</name>
    <name evidence="6" type="ORF">Phum_PHUM389860</name>
</gene>
<dbReference type="EnsemblMetazoa" id="PHUM389860-RA">
    <property type="protein sequence ID" value="PHUM389860-PA"/>
    <property type="gene ID" value="PHUM389860"/>
</dbReference>
<evidence type="ECO:0000256" key="2">
    <source>
        <dbReference type="ARBA" id="ARBA00010701"/>
    </source>
</evidence>
<dbReference type="STRING" id="121224.E0VQZ5"/>
<dbReference type="InParanoid" id="E0VQZ5"/>
<comment type="similarity">
    <text evidence="2 4">Belongs to the AB hydrolase superfamily. Lipase family.</text>
</comment>
<dbReference type="OMA" id="GMCFPME"/>
<evidence type="ECO:0000256" key="1">
    <source>
        <dbReference type="ARBA" id="ARBA00004613"/>
    </source>
</evidence>
<evidence type="ECO:0000313" key="6">
    <source>
        <dbReference type="EMBL" id="EEB15801.1"/>
    </source>
</evidence>
<dbReference type="CTD" id="8237544"/>
<dbReference type="RefSeq" id="XP_002428539.1">
    <property type="nucleotide sequence ID" value="XM_002428494.1"/>
</dbReference>
<dbReference type="GO" id="GO:0004806">
    <property type="term" value="F:triacylglycerol lipase activity"/>
    <property type="evidence" value="ECO:0007669"/>
    <property type="project" value="UniProtKB-EC"/>
</dbReference>
<keyword evidence="8" id="KW-1185">Reference proteome</keyword>
<dbReference type="SUPFAM" id="SSF53474">
    <property type="entry name" value="alpha/beta-Hydrolases"/>
    <property type="match status" value="1"/>
</dbReference>
<dbReference type="InterPro" id="IPR029058">
    <property type="entry name" value="AB_hydrolase_fold"/>
</dbReference>
<keyword evidence="6" id="KW-0378">Hydrolase</keyword>
<dbReference type="CDD" id="cd00707">
    <property type="entry name" value="Pancreat_lipase_like"/>
    <property type="match status" value="1"/>
</dbReference>
<accession>E0VQZ5</accession>
<dbReference type="PANTHER" id="PTHR11610">
    <property type="entry name" value="LIPASE"/>
    <property type="match status" value="1"/>
</dbReference>
<dbReference type="InterPro" id="IPR000734">
    <property type="entry name" value="TAG_lipase"/>
</dbReference>
<dbReference type="AlphaFoldDB" id="E0VQZ5"/>
<evidence type="ECO:0000256" key="3">
    <source>
        <dbReference type="ARBA" id="ARBA00022525"/>
    </source>
</evidence>
<evidence type="ECO:0000313" key="7">
    <source>
        <dbReference type="EnsemblMetazoa" id="PHUM389860-PA"/>
    </source>
</evidence>
<reference evidence="6" key="1">
    <citation type="submission" date="2007-04" db="EMBL/GenBank/DDBJ databases">
        <title>Annotation of Pediculus humanus corporis strain USDA.</title>
        <authorList>
            <person name="Kirkness E."/>
            <person name="Hannick L."/>
            <person name="Hass B."/>
            <person name="Bruggner R."/>
            <person name="Lawson D."/>
            <person name="Bidwell S."/>
            <person name="Joardar V."/>
            <person name="Caler E."/>
            <person name="Walenz B."/>
            <person name="Inman J."/>
            <person name="Schobel S."/>
            <person name="Galinsky K."/>
            <person name="Amedeo P."/>
            <person name="Strausberg R."/>
        </authorList>
    </citation>
    <scope>NUCLEOTIDE SEQUENCE</scope>
    <source>
        <strain evidence="6">USDA</strain>
    </source>
</reference>
<dbReference type="GO" id="GO:0016042">
    <property type="term" value="P:lipid catabolic process"/>
    <property type="evidence" value="ECO:0007669"/>
    <property type="project" value="TreeGrafter"/>
</dbReference>
<dbReference type="InterPro" id="IPR013818">
    <property type="entry name" value="Lipase"/>
</dbReference>
<dbReference type="EC" id="3.1.1.3" evidence="6"/>
<dbReference type="Proteomes" id="UP000009046">
    <property type="component" value="Unassembled WGS sequence"/>
</dbReference>
<dbReference type="KEGG" id="phu:Phum_PHUM389860"/>
<organism>
    <name type="scientific">Pediculus humanus subsp. corporis</name>
    <name type="common">Body louse</name>
    <dbReference type="NCBI Taxonomy" id="121224"/>
    <lineage>
        <taxon>Eukaryota</taxon>
        <taxon>Metazoa</taxon>
        <taxon>Ecdysozoa</taxon>
        <taxon>Arthropoda</taxon>
        <taxon>Hexapoda</taxon>
        <taxon>Insecta</taxon>
        <taxon>Pterygota</taxon>
        <taxon>Neoptera</taxon>
        <taxon>Paraneoptera</taxon>
        <taxon>Psocodea</taxon>
        <taxon>Troctomorpha</taxon>
        <taxon>Phthiraptera</taxon>
        <taxon>Anoplura</taxon>
        <taxon>Pediculidae</taxon>
        <taxon>Pediculus</taxon>
    </lineage>
</organism>
<reference evidence="6" key="2">
    <citation type="submission" date="2007-04" db="EMBL/GenBank/DDBJ databases">
        <title>The genome of the human body louse.</title>
        <authorList>
            <consortium name="The Human Body Louse Genome Consortium"/>
            <person name="Kirkness E."/>
            <person name="Walenz B."/>
            <person name="Hass B."/>
            <person name="Bruggner R."/>
            <person name="Strausberg R."/>
        </authorList>
    </citation>
    <scope>NUCLEOTIDE SEQUENCE</scope>
    <source>
        <strain evidence="6">USDA</strain>
    </source>
</reference>
<dbReference type="PRINTS" id="PR00821">
    <property type="entry name" value="TAGLIPASE"/>
</dbReference>
<dbReference type="Pfam" id="PF00151">
    <property type="entry name" value="Lipase"/>
    <property type="match status" value="1"/>
</dbReference>
<protein>
    <submittedName>
        <fullName evidence="6 7">Lipase, putative</fullName>
        <ecNumber evidence="6">3.1.1.3</ecNumber>
    </submittedName>
</protein>
<dbReference type="VEuPathDB" id="VectorBase:PHUM389860"/>
<keyword evidence="3" id="KW-0964">Secreted</keyword>
<dbReference type="EMBL" id="DS235442">
    <property type="protein sequence ID" value="EEB15801.1"/>
    <property type="molecule type" value="Genomic_DNA"/>
</dbReference>
<evidence type="ECO:0000313" key="8">
    <source>
        <dbReference type="Proteomes" id="UP000009046"/>
    </source>
</evidence>
<dbReference type="OrthoDB" id="270009at2759"/>
<comment type="subcellular location">
    <subcellularLocation>
        <location evidence="1">Secreted</location>
    </subcellularLocation>
</comment>
<proteinExistence type="inferred from homology"/>
<feature type="domain" description="Lipase" evidence="5">
    <location>
        <begin position="57"/>
        <end position="357"/>
    </location>
</feature>
<dbReference type="InterPro" id="IPR033906">
    <property type="entry name" value="Lipase_N"/>
</dbReference>
<dbReference type="eggNOG" id="ENOG502QQQP">
    <property type="taxonomic scope" value="Eukaryota"/>
</dbReference>
<dbReference type="GeneID" id="8237544"/>
<dbReference type="Gene3D" id="3.40.50.1820">
    <property type="entry name" value="alpha/beta hydrolase"/>
    <property type="match status" value="1"/>
</dbReference>
<evidence type="ECO:0000259" key="5">
    <source>
        <dbReference type="Pfam" id="PF00151"/>
    </source>
</evidence>
<sequence>MIGCFDLPRKPSLKKPPQSPEFVDTKFWLYTRQTTTDLDINYDDILFCAKNLQVTKHNAHLLQYGDGSKSIKNSGFDPKKPLKVLIHGFKGSGKDKGALSGVKEFLKLEDVNVVVVDWEKGAADGYSTAVANTELVGRQTAIMLMDLIGWGASVKDIHVIGFSLGAHIAGCAGEMLKSRGFKLGRITGLDPASPLFKHHVVREPSTKLDATKADFVDVIHTDGSRVFTDGFGLLRPIGHVDFFPNGGREQRGCNDGRGSVVVSHFEGTVNSSVVCSHIRAWQLFLESVINLQNPDGCQFIGYPCLEGSDGFIRGKCFIEPRKRCLPGDPECNIMGMGAYVNGARGALYLATRDSNPYCGEQMQLNVEISPTAEKTRGYLNVRLKHGDHFTNFKVTDE</sequence>
<name>E0VQZ5_PEDHC</name>